<dbReference type="Gene3D" id="3.90.79.10">
    <property type="entry name" value="Nucleoside Triphosphate Pyrophosphohydrolase"/>
    <property type="match status" value="1"/>
</dbReference>
<evidence type="ECO:0000313" key="2">
    <source>
        <dbReference type="Proteomes" id="UP000276133"/>
    </source>
</evidence>
<accession>A0A3M7PJF1</accession>
<dbReference type="EMBL" id="REGN01010399">
    <property type="protein sequence ID" value="RMZ99133.1"/>
    <property type="molecule type" value="Genomic_DNA"/>
</dbReference>
<comment type="caution">
    <text evidence="1">The sequence shown here is derived from an EMBL/GenBank/DDBJ whole genome shotgun (WGS) entry which is preliminary data.</text>
</comment>
<protein>
    <submittedName>
        <fullName evidence="1">ADP-ribose mitochondrial</fullName>
    </submittedName>
</protein>
<name>A0A3M7PJF1_BRAPC</name>
<organism evidence="1 2">
    <name type="scientific">Brachionus plicatilis</name>
    <name type="common">Marine rotifer</name>
    <name type="synonym">Brachionus muelleri</name>
    <dbReference type="NCBI Taxonomy" id="10195"/>
    <lineage>
        <taxon>Eukaryota</taxon>
        <taxon>Metazoa</taxon>
        <taxon>Spiralia</taxon>
        <taxon>Gnathifera</taxon>
        <taxon>Rotifera</taxon>
        <taxon>Eurotatoria</taxon>
        <taxon>Monogononta</taxon>
        <taxon>Pseudotrocha</taxon>
        <taxon>Ploima</taxon>
        <taxon>Brachionidae</taxon>
        <taxon>Brachionus</taxon>
    </lineage>
</organism>
<gene>
    <name evidence="1" type="ORF">BpHYR1_000539</name>
</gene>
<sequence length="252" mass="29693">MTEKLFVMVDKNSPNFKACPQQKESSKQKKVIAYLTLPCEVLDGNSTSSNRSNCCQIEEMSENEQWAVPNHLEKYAMTLITKFKWYKNAENCTEFMVSKTNRPFVEILAFKKHSSDKYWMIPSGHSRVKNCQTIFNIEPSAIKCAKKEDLSNEKYEMIKDFYKQIFINSKIIFRGYLNDGRKKKNSLIEVIAENCHHFNDNIIALVEQAFRKDFSTENYCLKWLNLYDQNFYPPHRIILKKCANFLNAEWID</sequence>
<proteinExistence type="predicted"/>
<evidence type="ECO:0000313" key="1">
    <source>
        <dbReference type="EMBL" id="RMZ99133.1"/>
    </source>
</evidence>
<reference evidence="1 2" key="1">
    <citation type="journal article" date="2018" name="Sci. Rep.">
        <title>Genomic signatures of local adaptation to the degree of environmental predictability in rotifers.</title>
        <authorList>
            <person name="Franch-Gras L."/>
            <person name="Hahn C."/>
            <person name="Garcia-Roger E.M."/>
            <person name="Carmona M.J."/>
            <person name="Serra M."/>
            <person name="Gomez A."/>
        </authorList>
    </citation>
    <scope>NUCLEOTIDE SEQUENCE [LARGE SCALE GENOMIC DNA]</scope>
    <source>
        <strain evidence="1">HYR1</strain>
    </source>
</reference>
<dbReference type="AlphaFoldDB" id="A0A3M7PJF1"/>
<dbReference type="OrthoDB" id="10426793at2759"/>
<keyword evidence="2" id="KW-1185">Reference proteome</keyword>
<dbReference type="Proteomes" id="UP000276133">
    <property type="component" value="Unassembled WGS sequence"/>
</dbReference>